<keyword evidence="3" id="KW-0862">Zinc</keyword>
<dbReference type="PANTHER" id="PTHR10237:SF14">
    <property type="entry name" value="MYND-TYPE DOMAIN-CONTAINING PROTEIN"/>
    <property type="match status" value="1"/>
</dbReference>
<gene>
    <name evidence="6" type="ORF">DFH08DRAFT_904455</name>
</gene>
<dbReference type="InterPro" id="IPR027974">
    <property type="entry name" value="DUF4470"/>
</dbReference>
<dbReference type="AlphaFoldDB" id="A0AAD6Z0N2"/>
<dbReference type="Proteomes" id="UP001218218">
    <property type="component" value="Unassembled WGS sequence"/>
</dbReference>
<organism evidence="6 7">
    <name type="scientific">Mycena albidolilacea</name>
    <dbReference type="NCBI Taxonomy" id="1033008"/>
    <lineage>
        <taxon>Eukaryota</taxon>
        <taxon>Fungi</taxon>
        <taxon>Dikarya</taxon>
        <taxon>Basidiomycota</taxon>
        <taxon>Agaricomycotina</taxon>
        <taxon>Agaricomycetes</taxon>
        <taxon>Agaricomycetidae</taxon>
        <taxon>Agaricales</taxon>
        <taxon>Marasmiineae</taxon>
        <taxon>Mycenaceae</taxon>
        <taxon>Mycena</taxon>
    </lineage>
</organism>
<dbReference type="InterPro" id="IPR024119">
    <property type="entry name" value="TF_DEAF-1"/>
</dbReference>
<dbReference type="GO" id="GO:0008270">
    <property type="term" value="F:zinc ion binding"/>
    <property type="evidence" value="ECO:0007669"/>
    <property type="project" value="UniProtKB-KW"/>
</dbReference>
<evidence type="ECO:0000256" key="2">
    <source>
        <dbReference type="ARBA" id="ARBA00022771"/>
    </source>
</evidence>
<feature type="domain" description="MYND-type" evidence="5">
    <location>
        <begin position="48"/>
        <end position="93"/>
    </location>
</feature>
<dbReference type="PANTHER" id="PTHR10237">
    <property type="entry name" value="DEFORMED EPIDERMAL AUTOREGULATORY FACTOR 1 HOMOLOG SUPPRESSIN"/>
    <property type="match status" value="1"/>
</dbReference>
<dbReference type="PROSITE" id="PS50865">
    <property type="entry name" value="ZF_MYND_2"/>
    <property type="match status" value="1"/>
</dbReference>
<dbReference type="Gene3D" id="6.10.140.2220">
    <property type="match status" value="1"/>
</dbReference>
<dbReference type="SUPFAM" id="SSF144232">
    <property type="entry name" value="HIT/MYND zinc finger-like"/>
    <property type="match status" value="1"/>
</dbReference>
<protein>
    <recommendedName>
        <fullName evidence="5">MYND-type domain-containing protein</fullName>
    </recommendedName>
</protein>
<dbReference type="InterPro" id="IPR002893">
    <property type="entry name" value="Znf_MYND"/>
</dbReference>
<evidence type="ECO:0000256" key="1">
    <source>
        <dbReference type="ARBA" id="ARBA00022723"/>
    </source>
</evidence>
<evidence type="ECO:0000313" key="7">
    <source>
        <dbReference type="Proteomes" id="UP001218218"/>
    </source>
</evidence>
<keyword evidence="7" id="KW-1185">Reference proteome</keyword>
<evidence type="ECO:0000313" key="6">
    <source>
        <dbReference type="EMBL" id="KAJ7302975.1"/>
    </source>
</evidence>
<keyword evidence="1" id="KW-0479">Metal-binding</keyword>
<dbReference type="GO" id="GO:0000981">
    <property type="term" value="F:DNA-binding transcription factor activity, RNA polymerase II-specific"/>
    <property type="evidence" value="ECO:0007669"/>
    <property type="project" value="TreeGrafter"/>
</dbReference>
<reference evidence="6" key="1">
    <citation type="submission" date="2023-03" db="EMBL/GenBank/DDBJ databases">
        <title>Massive genome expansion in bonnet fungi (Mycena s.s.) driven by repeated elements and novel gene families across ecological guilds.</title>
        <authorList>
            <consortium name="Lawrence Berkeley National Laboratory"/>
            <person name="Harder C.B."/>
            <person name="Miyauchi S."/>
            <person name="Viragh M."/>
            <person name="Kuo A."/>
            <person name="Thoen E."/>
            <person name="Andreopoulos B."/>
            <person name="Lu D."/>
            <person name="Skrede I."/>
            <person name="Drula E."/>
            <person name="Henrissat B."/>
            <person name="Morin E."/>
            <person name="Kohler A."/>
            <person name="Barry K."/>
            <person name="LaButti K."/>
            <person name="Morin E."/>
            <person name="Salamov A."/>
            <person name="Lipzen A."/>
            <person name="Mereny Z."/>
            <person name="Hegedus B."/>
            <person name="Baldrian P."/>
            <person name="Stursova M."/>
            <person name="Weitz H."/>
            <person name="Taylor A."/>
            <person name="Grigoriev I.V."/>
            <person name="Nagy L.G."/>
            <person name="Martin F."/>
            <person name="Kauserud H."/>
        </authorList>
    </citation>
    <scope>NUCLEOTIDE SEQUENCE</scope>
    <source>
        <strain evidence="6">CBHHK002</strain>
    </source>
</reference>
<keyword evidence="2 4" id="KW-0863">Zinc-finger</keyword>
<evidence type="ECO:0000256" key="3">
    <source>
        <dbReference type="ARBA" id="ARBA00022833"/>
    </source>
</evidence>
<sequence length="614" mass="68489">MSTATSGLMSSADSGVMPGAYSDVSNPSFAVQNLGTSWNEQTMSHVLCANTTKSSMSTCCLEPGKMTCSQCYLVKYCGSECQVQHWKMHKKDCKHPYNDPSWQPAWMTEKRAPAFVTDNGPPATFSGTFGNYLWGNVPAINCLQLARNEGHRAASMDLTFCFAASGDIRNLILTVNDLPDNYTGKCSILCNDINGVVVNRNLVILFVLLTAGADVAEAAELAVHLMYSAALTPAMASYVRQCTEVIYGTHGPYSGAWDTRGAGKLRSLQWMSHIQLALRMFRSQYNLTTALANMRSVMYSPTRVDYRDRYLASLEPNHRLAFSRFRTTGVLAPFATDISHFTEPNRLLFSPEGGWLTMDDANPLFGWDLGPVFECGQRHGATRGNAFGCLFFYLKEQFQKFAMRAKKFRLDLTLSQADAKELSLAMANGSVQNFQKARFDRIETSNLADYLGASQVIKGWAPLLNKANPHSVLLMNFMNWILRQPHSRARDHGRNMDMKIVEQSAAILGFSPRQVFAEGMYSSKMVSAIECMEAFYDNEHPFSEFLKTTGALQEAISTGVQLRPIHRIHPKRSGLALEIPNQTIPNLTKTEFYDLFLLGGVNYSDRYIEVEGWP</sequence>
<dbReference type="Pfam" id="PF14737">
    <property type="entry name" value="DUF4470"/>
    <property type="match status" value="1"/>
</dbReference>
<proteinExistence type="predicted"/>
<dbReference type="EMBL" id="JARIHO010000109">
    <property type="protein sequence ID" value="KAJ7302975.1"/>
    <property type="molecule type" value="Genomic_DNA"/>
</dbReference>
<accession>A0AAD6Z0N2</accession>
<dbReference type="Pfam" id="PF01753">
    <property type="entry name" value="zf-MYND"/>
    <property type="match status" value="1"/>
</dbReference>
<name>A0AAD6Z0N2_9AGAR</name>
<evidence type="ECO:0000256" key="4">
    <source>
        <dbReference type="PROSITE-ProRule" id="PRU00134"/>
    </source>
</evidence>
<evidence type="ECO:0000259" key="5">
    <source>
        <dbReference type="PROSITE" id="PS50865"/>
    </source>
</evidence>
<comment type="caution">
    <text evidence="6">The sequence shown here is derived from an EMBL/GenBank/DDBJ whole genome shotgun (WGS) entry which is preliminary data.</text>
</comment>
<dbReference type="GO" id="GO:0005634">
    <property type="term" value="C:nucleus"/>
    <property type="evidence" value="ECO:0007669"/>
    <property type="project" value="TreeGrafter"/>
</dbReference>